<dbReference type="KEGG" id="pgri:PgNI_07547"/>
<gene>
    <name evidence="2" type="ORF">PgNI_07547</name>
</gene>
<dbReference type="GeneID" id="41962466"/>
<protein>
    <submittedName>
        <fullName evidence="2">Uncharacterized protein</fullName>
    </submittedName>
</protein>
<proteinExistence type="predicted"/>
<evidence type="ECO:0000313" key="1">
    <source>
        <dbReference type="Proteomes" id="UP000515153"/>
    </source>
</evidence>
<reference evidence="2" key="2">
    <citation type="submission" date="2019-10" db="EMBL/GenBank/DDBJ databases">
        <authorList>
            <consortium name="NCBI Genome Project"/>
        </authorList>
    </citation>
    <scope>NUCLEOTIDE SEQUENCE</scope>
    <source>
        <strain evidence="2">NI907</strain>
    </source>
</reference>
<evidence type="ECO:0000313" key="2">
    <source>
        <dbReference type="RefSeq" id="XP_030981522.1"/>
    </source>
</evidence>
<dbReference type="RefSeq" id="XP_030981522.1">
    <property type="nucleotide sequence ID" value="XM_031127557.1"/>
</dbReference>
<organism evidence="1 2">
    <name type="scientific">Pyricularia grisea</name>
    <name type="common">Crabgrass-specific blast fungus</name>
    <name type="synonym">Magnaporthe grisea</name>
    <dbReference type="NCBI Taxonomy" id="148305"/>
    <lineage>
        <taxon>Eukaryota</taxon>
        <taxon>Fungi</taxon>
        <taxon>Dikarya</taxon>
        <taxon>Ascomycota</taxon>
        <taxon>Pezizomycotina</taxon>
        <taxon>Sordariomycetes</taxon>
        <taxon>Sordariomycetidae</taxon>
        <taxon>Magnaporthales</taxon>
        <taxon>Pyriculariaceae</taxon>
        <taxon>Pyricularia</taxon>
    </lineage>
</organism>
<reference evidence="2" key="1">
    <citation type="journal article" date="2019" name="Mol. Biol. Evol.">
        <title>Blast fungal genomes show frequent chromosomal changes, gene gains and losses, and effector gene turnover.</title>
        <authorList>
            <person name="Gomez Luciano L.B."/>
            <person name="Jason Tsai I."/>
            <person name="Chuma I."/>
            <person name="Tosa Y."/>
            <person name="Chen Y.H."/>
            <person name="Li J.Y."/>
            <person name="Li M.Y."/>
            <person name="Jade Lu M.Y."/>
            <person name="Nakayashiki H."/>
            <person name="Li W.H."/>
        </authorList>
    </citation>
    <scope>NUCLEOTIDE SEQUENCE</scope>
    <source>
        <strain evidence="2">NI907</strain>
    </source>
</reference>
<dbReference type="AlphaFoldDB" id="A0A6P8B2V9"/>
<reference evidence="2" key="3">
    <citation type="submission" date="2025-08" db="UniProtKB">
        <authorList>
            <consortium name="RefSeq"/>
        </authorList>
    </citation>
    <scope>IDENTIFICATION</scope>
    <source>
        <strain evidence="2">NI907</strain>
    </source>
</reference>
<keyword evidence="1" id="KW-1185">Reference proteome</keyword>
<accession>A0A6P8B2V9</accession>
<sequence>MVRSGKPELTRSLGSQQRQSLLEFIVPEHCRWQSEL</sequence>
<dbReference type="Proteomes" id="UP000515153">
    <property type="component" value="Unplaced"/>
</dbReference>
<name>A0A6P8B2V9_PYRGI</name>